<evidence type="ECO:0000259" key="2">
    <source>
        <dbReference type="SMART" id="SM00331"/>
    </source>
</evidence>
<dbReference type="RefSeq" id="WP_358137763.1">
    <property type="nucleotide sequence ID" value="NZ_JBFALK010000017.1"/>
</dbReference>
<evidence type="ECO:0000313" key="4">
    <source>
        <dbReference type="Proteomes" id="UP001551675"/>
    </source>
</evidence>
<dbReference type="Gene3D" id="3.60.40.10">
    <property type="entry name" value="PPM-type phosphatase domain"/>
    <property type="match status" value="1"/>
</dbReference>
<gene>
    <name evidence="3" type="ORF">AB0I59_28415</name>
</gene>
<reference evidence="3 4" key="1">
    <citation type="submission" date="2024-06" db="EMBL/GenBank/DDBJ databases">
        <title>The Natural Products Discovery Center: Release of the First 8490 Sequenced Strains for Exploring Actinobacteria Biosynthetic Diversity.</title>
        <authorList>
            <person name="Kalkreuter E."/>
            <person name="Kautsar S.A."/>
            <person name="Yang D."/>
            <person name="Bader C.D."/>
            <person name="Teijaro C.N."/>
            <person name="Fluegel L."/>
            <person name="Davis C.M."/>
            <person name="Simpson J.R."/>
            <person name="Lauterbach L."/>
            <person name="Steele A.D."/>
            <person name="Gui C."/>
            <person name="Meng S."/>
            <person name="Li G."/>
            <person name="Viehrig K."/>
            <person name="Ye F."/>
            <person name="Su P."/>
            <person name="Kiefer A.F."/>
            <person name="Nichols A."/>
            <person name="Cepeda A.J."/>
            <person name="Yan W."/>
            <person name="Fan B."/>
            <person name="Jiang Y."/>
            <person name="Adhikari A."/>
            <person name="Zheng C.-J."/>
            <person name="Schuster L."/>
            <person name="Cowan T.M."/>
            <person name="Smanski M.J."/>
            <person name="Chevrette M.G."/>
            <person name="De Carvalho L.P.S."/>
            <person name="Shen B."/>
        </authorList>
    </citation>
    <scope>NUCLEOTIDE SEQUENCE [LARGE SCALE GENOMIC DNA]</scope>
    <source>
        <strain evidence="3 4">NPDC050100</strain>
    </source>
</reference>
<evidence type="ECO:0000256" key="1">
    <source>
        <dbReference type="ARBA" id="ARBA00022801"/>
    </source>
</evidence>
<dbReference type="SMART" id="SM00331">
    <property type="entry name" value="PP2C_SIG"/>
    <property type="match status" value="1"/>
</dbReference>
<protein>
    <submittedName>
        <fullName evidence="3">PP2C family protein-serine/threonine phosphatase</fullName>
        <ecNumber evidence="3">3.1.3.16</ecNumber>
    </submittedName>
</protein>
<comment type="caution">
    <text evidence="3">The sequence shown here is derived from an EMBL/GenBank/DDBJ whole genome shotgun (WGS) entry which is preliminary data.</text>
</comment>
<proteinExistence type="predicted"/>
<dbReference type="EC" id="3.1.3.16" evidence="3"/>
<dbReference type="InterPro" id="IPR052016">
    <property type="entry name" value="Bact_Sigma-Reg"/>
</dbReference>
<name>A0ABV3GLS2_MICGL</name>
<dbReference type="InterPro" id="IPR036457">
    <property type="entry name" value="PPM-type-like_dom_sf"/>
</dbReference>
<accession>A0ABV3GLS2</accession>
<dbReference type="GO" id="GO:0004722">
    <property type="term" value="F:protein serine/threonine phosphatase activity"/>
    <property type="evidence" value="ECO:0007669"/>
    <property type="project" value="UniProtKB-EC"/>
</dbReference>
<dbReference type="SUPFAM" id="SSF81606">
    <property type="entry name" value="PP2C-like"/>
    <property type="match status" value="1"/>
</dbReference>
<dbReference type="SUPFAM" id="SSF55781">
    <property type="entry name" value="GAF domain-like"/>
    <property type="match status" value="1"/>
</dbReference>
<dbReference type="PANTHER" id="PTHR43156:SF2">
    <property type="entry name" value="STAGE II SPORULATION PROTEIN E"/>
    <property type="match status" value="1"/>
</dbReference>
<evidence type="ECO:0000313" key="3">
    <source>
        <dbReference type="EMBL" id="MEV0972545.1"/>
    </source>
</evidence>
<dbReference type="EMBL" id="JBFALK010000017">
    <property type="protein sequence ID" value="MEV0972545.1"/>
    <property type="molecule type" value="Genomic_DNA"/>
</dbReference>
<dbReference type="InterPro" id="IPR001932">
    <property type="entry name" value="PPM-type_phosphatase-like_dom"/>
</dbReference>
<feature type="domain" description="PPM-type phosphatase" evidence="2">
    <location>
        <begin position="188"/>
        <end position="405"/>
    </location>
</feature>
<dbReference type="Proteomes" id="UP001551675">
    <property type="component" value="Unassembled WGS sequence"/>
</dbReference>
<sequence>MLTKDEEMLGGLVHAAHLTSIEDLSALVAVHAAVWDLSQTMIYVVDLQQQFLVPLPGQRDEAGDPLERIRIDATMAGRAFRNVEVVRVRPATHPSAAEPVEPSAEDRPQRLWLPLLDGTERLGVMAVTVPELTVTTSWRARYLASLVAFLVEGKKGASDSYAILARTRPMNLSAEVLWNLMPARTFANERVVVSAVLEPAYEMGGDAFDYALNGDTMHVSIFDAMGHDTAAGLTATIAIGCYRNRRREGADLLGVSEAIDQAIDEQFARSRFATGVLAALDTTTGRLTWINRGHHPPLVIRDNRTTISLDTPPSPPMGLGLGQAANVATYHLEPGDRLLLYTDGIIEAQSPEGELFGLRHFTDFVIRHESSGLTPPETLRRLIQSILSHQDGQLQDDATVVLLEWRTQAQRQLTL</sequence>
<organism evidence="3 4">
    <name type="scientific">Microtetraspora glauca</name>
    <dbReference type="NCBI Taxonomy" id="1996"/>
    <lineage>
        <taxon>Bacteria</taxon>
        <taxon>Bacillati</taxon>
        <taxon>Actinomycetota</taxon>
        <taxon>Actinomycetes</taxon>
        <taxon>Streptosporangiales</taxon>
        <taxon>Streptosporangiaceae</taxon>
        <taxon>Microtetraspora</taxon>
    </lineage>
</organism>
<keyword evidence="1 3" id="KW-0378">Hydrolase</keyword>
<dbReference type="PANTHER" id="PTHR43156">
    <property type="entry name" value="STAGE II SPORULATION PROTEIN E-RELATED"/>
    <property type="match status" value="1"/>
</dbReference>
<dbReference type="Pfam" id="PF07228">
    <property type="entry name" value="SpoIIE"/>
    <property type="match status" value="1"/>
</dbReference>
<keyword evidence="4" id="KW-1185">Reference proteome</keyword>